<accession>A0ABS2IZ28</accession>
<dbReference type="EMBL" id="JAFEUC010000014">
    <property type="protein sequence ID" value="MBM7079575.1"/>
    <property type="molecule type" value="Genomic_DNA"/>
</dbReference>
<keyword evidence="3" id="KW-1185">Reference proteome</keyword>
<protein>
    <submittedName>
        <fullName evidence="2">Helix-turn-helix domain-containing protein</fullName>
    </submittedName>
</protein>
<evidence type="ECO:0000313" key="3">
    <source>
        <dbReference type="Proteomes" id="UP001518872"/>
    </source>
</evidence>
<sequence>MTDPTAAEVRRPGVGAPPARTRRPAARDELRAAAVVLRGEGRSVGDIAARLGVAKSTAYLWVRHLPLDPDEEVARERRRAHSKVMTDARWSAHRQARDAARAAAVADAAAWVGSIEHRELVMVGAALYWAEGEKAKPWRPHECRVRFINSDPGLVGIFVRFVEAMGVSREALRFRVSIHETADAEAAVRWWAERVAVPAETFRPTSFKRHRPTTVRRNTGEEYRGCLIVEVPRSRQLYWRIEGIMKGMGDGAAGEGR</sequence>
<organism evidence="2 3">
    <name type="scientific">Micromonospora humida</name>
    <dbReference type="NCBI Taxonomy" id="2809018"/>
    <lineage>
        <taxon>Bacteria</taxon>
        <taxon>Bacillati</taxon>
        <taxon>Actinomycetota</taxon>
        <taxon>Actinomycetes</taxon>
        <taxon>Micromonosporales</taxon>
        <taxon>Micromonosporaceae</taxon>
        <taxon>Micromonospora</taxon>
    </lineage>
</organism>
<evidence type="ECO:0000313" key="2">
    <source>
        <dbReference type="EMBL" id="MBM7079575.1"/>
    </source>
</evidence>
<comment type="caution">
    <text evidence="2">The sequence shown here is derived from an EMBL/GenBank/DDBJ whole genome shotgun (WGS) entry which is preliminary data.</text>
</comment>
<dbReference type="Proteomes" id="UP001518872">
    <property type="component" value="Unassembled WGS sequence"/>
</dbReference>
<dbReference type="SUPFAM" id="SSF46689">
    <property type="entry name" value="Homeodomain-like"/>
    <property type="match status" value="1"/>
</dbReference>
<evidence type="ECO:0000256" key="1">
    <source>
        <dbReference type="SAM" id="MobiDB-lite"/>
    </source>
</evidence>
<proteinExistence type="predicted"/>
<name>A0ABS2IZ28_9ACTN</name>
<dbReference type="InterPro" id="IPR009057">
    <property type="entry name" value="Homeodomain-like_sf"/>
</dbReference>
<reference evidence="2 3" key="1">
    <citation type="submission" date="2021-02" db="EMBL/GenBank/DDBJ databases">
        <authorList>
            <person name="Ra J.-S."/>
        </authorList>
    </citation>
    <scope>NUCLEOTIDE SEQUENCE [LARGE SCALE GENOMIC DNA]</scope>
    <source>
        <strain evidence="2 3">MMS20-R1-14</strain>
    </source>
</reference>
<gene>
    <name evidence="2" type="ORF">JQX11_25010</name>
</gene>
<dbReference type="RefSeq" id="WP_204927401.1">
    <property type="nucleotide sequence ID" value="NZ_JAFEUC010000014.1"/>
</dbReference>
<feature type="region of interest" description="Disordered" evidence="1">
    <location>
        <begin position="1"/>
        <end position="26"/>
    </location>
</feature>
<dbReference type="Pfam" id="PF13384">
    <property type="entry name" value="HTH_23"/>
    <property type="match status" value="1"/>
</dbReference>